<dbReference type="SUPFAM" id="SSF53720">
    <property type="entry name" value="ALDH-like"/>
    <property type="match status" value="1"/>
</dbReference>
<feature type="active site" evidence="7">
    <location>
        <position position="282"/>
    </location>
</feature>
<dbReference type="PROSITE" id="PS00070">
    <property type="entry name" value="ALDEHYDE_DEHYDR_CYS"/>
    <property type="match status" value="1"/>
</dbReference>
<gene>
    <name evidence="10" type="ORF">TR114839</name>
</gene>
<dbReference type="CDD" id="cd07103">
    <property type="entry name" value="ALDH_F5_SSADH_GabD"/>
    <property type="match status" value="1"/>
</dbReference>
<dbReference type="PROSITE" id="PS00687">
    <property type="entry name" value="ALDEHYDE_DEHYDR_GLU"/>
    <property type="match status" value="1"/>
</dbReference>
<proteinExistence type="inferred from homology"/>
<dbReference type="EC" id="1.2.1.24" evidence="3"/>
<dbReference type="InterPro" id="IPR029510">
    <property type="entry name" value="Ald_DH_CS_GLU"/>
</dbReference>
<name>A0A0X3P2J7_SCHSO</name>
<evidence type="ECO:0000256" key="8">
    <source>
        <dbReference type="RuleBase" id="RU003345"/>
    </source>
</evidence>
<evidence type="ECO:0000256" key="2">
    <source>
        <dbReference type="ARBA" id="ARBA00009986"/>
    </source>
</evidence>
<dbReference type="GO" id="GO:0004777">
    <property type="term" value="F:succinate-semialdehyde dehydrogenase (NAD+) activity"/>
    <property type="evidence" value="ECO:0007669"/>
    <property type="project" value="UniProtKB-EC"/>
</dbReference>
<comment type="pathway">
    <text evidence="1">Amino-acid degradation; 4-aminobutanoate degradation.</text>
</comment>
<dbReference type="GO" id="GO:0009450">
    <property type="term" value="P:gamma-aminobutyric acid catabolic process"/>
    <property type="evidence" value="ECO:0007669"/>
    <property type="project" value="TreeGrafter"/>
</dbReference>
<dbReference type="InterPro" id="IPR016161">
    <property type="entry name" value="Ald_DH/histidinol_DH"/>
</dbReference>
<comment type="similarity">
    <text evidence="2 8">Belongs to the aldehyde dehydrogenase family.</text>
</comment>
<organism evidence="10">
    <name type="scientific">Schistocephalus solidus</name>
    <name type="common">Tapeworm</name>
    <dbReference type="NCBI Taxonomy" id="70667"/>
    <lineage>
        <taxon>Eukaryota</taxon>
        <taxon>Metazoa</taxon>
        <taxon>Spiralia</taxon>
        <taxon>Lophotrochozoa</taxon>
        <taxon>Platyhelminthes</taxon>
        <taxon>Cestoda</taxon>
        <taxon>Eucestoda</taxon>
        <taxon>Diphyllobothriidea</taxon>
        <taxon>Diphyllobothriidae</taxon>
        <taxon>Schistocephalus</taxon>
    </lineage>
</organism>
<evidence type="ECO:0000256" key="1">
    <source>
        <dbReference type="ARBA" id="ARBA00005176"/>
    </source>
</evidence>
<dbReference type="PANTHER" id="PTHR43353">
    <property type="entry name" value="SUCCINATE-SEMIALDEHYDE DEHYDROGENASE, MITOCHONDRIAL"/>
    <property type="match status" value="1"/>
</dbReference>
<keyword evidence="5 8" id="KW-0560">Oxidoreductase</keyword>
<dbReference type="InterPro" id="IPR050740">
    <property type="entry name" value="Aldehyde_DH_Superfamily"/>
</dbReference>
<dbReference type="AlphaFoldDB" id="A0A0X3P2J7"/>
<dbReference type="PANTHER" id="PTHR43353:SF5">
    <property type="entry name" value="SUCCINATE-SEMIALDEHYDE DEHYDROGENASE, MITOCHONDRIAL"/>
    <property type="match status" value="1"/>
</dbReference>
<dbReference type="FunFam" id="3.40.605.10:FF:000007">
    <property type="entry name" value="NAD/NADP-dependent betaine aldehyde dehydrogenase"/>
    <property type="match status" value="1"/>
</dbReference>
<reference evidence="10" key="1">
    <citation type="submission" date="2016-01" db="EMBL/GenBank/DDBJ databases">
        <title>Reference transcriptome for the parasite Schistocephalus solidus: insights into the molecular evolution of parasitism.</title>
        <authorList>
            <person name="Hebert F.O."/>
            <person name="Grambauer S."/>
            <person name="Barber I."/>
            <person name="Landry C.R."/>
            <person name="Aubin-Horth N."/>
        </authorList>
    </citation>
    <scope>NUCLEOTIDE SEQUENCE</scope>
</reference>
<dbReference type="InterPro" id="IPR016160">
    <property type="entry name" value="Ald_DH_CS_CYS"/>
</dbReference>
<evidence type="ECO:0000256" key="6">
    <source>
        <dbReference type="ARBA" id="ARBA00030806"/>
    </source>
</evidence>
<sequence length="507" mass="54149">MHHCSFRLAKLPILHPLTSNFTTWRSLVPVKKAFIGGEWVTGSSRKTFPVYNPSTEALITEVPALTSTEVNAAVSSAAEAQKTWAAKTAGERAFVIRRWADVLRAQTPLLAELITTENGKVDSDARGEIASAIAALEWYAEEAKRTYGCIIPSTSIPNRRLLVNYQPVGVVAMITPWNFPLSMITRKAGAALAAGCSVVLKPADETPLTALAAAFLATTEAGMDGRLLNVVTVPAGPAGAEMVGNIFCSHPLIRQIGFTGSTQVGKKLYTAAAAHMKRATLELGGNAPFIVFESADLPKAVDQLVASKFRCSGQTCICANRILVQESIYDQFVLLLTESVSKLKFGVHQGPLINKTALNKVSKLVESAISEGAVPTIGGKPVSDDRKGFFYPPSVLRNCTPTMACGREEIFGPVAPIISFRTEDEALEIANSTPYGLAGYMFSRDTAQCWRVAEGLQAGLVGVNSGIVSTPEAPFGGVKQSGIGREGGPHALTEFMDVKYVCWADIN</sequence>
<dbReference type="InterPro" id="IPR015590">
    <property type="entry name" value="Aldehyde_DH_dom"/>
</dbReference>
<feature type="domain" description="Aldehyde dehydrogenase" evidence="9">
    <location>
        <begin position="39"/>
        <end position="501"/>
    </location>
</feature>
<dbReference type="Pfam" id="PF00171">
    <property type="entry name" value="Aldedh"/>
    <property type="match status" value="1"/>
</dbReference>
<evidence type="ECO:0000256" key="7">
    <source>
        <dbReference type="PROSITE-ProRule" id="PRU10007"/>
    </source>
</evidence>
<dbReference type="Gene3D" id="3.40.605.10">
    <property type="entry name" value="Aldehyde Dehydrogenase, Chain A, domain 1"/>
    <property type="match status" value="1"/>
</dbReference>
<dbReference type="InterPro" id="IPR016162">
    <property type="entry name" value="Ald_DH_N"/>
</dbReference>
<evidence type="ECO:0000256" key="3">
    <source>
        <dbReference type="ARBA" id="ARBA00013051"/>
    </source>
</evidence>
<dbReference type="Gene3D" id="3.40.309.10">
    <property type="entry name" value="Aldehyde Dehydrogenase, Chain A, domain 2"/>
    <property type="match status" value="1"/>
</dbReference>
<dbReference type="FunFam" id="3.40.309.10:FF:000004">
    <property type="entry name" value="Succinate-semialdehyde dehydrogenase I"/>
    <property type="match status" value="1"/>
</dbReference>
<evidence type="ECO:0000313" key="10">
    <source>
        <dbReference type="EMBL" id="JAP46058.1"/>
    </source>
</evidence>
<evidence type="ECO:0000256" key="4">
    <source>
        <dbReference type="ARBA" id="ARBA00019842"/>
    </source>
</evidence>
<accession>A0A0X3P2J7</accession>
<protein>
    <recommendedName>
        <fullName evidence="4">Succinate-semialdehyde dehydrogenase, mitochondrial</fullName>
        <ecNumber evidence="3">1.2.1.24</ecNumber>
    </recommendedName>
    <alternativeName>
        <fullName evidence="6">NAD(+)-dependent succinic semialdehyde dehydrogenase</fullName>
    </alternativeName>
</protein>
<dbReference type="EMBL" id="GEEE01017167">
    <property type="protein sequence ID" value="JAP46058.1"/>
    <property type="molecule type" value="Transcribed_RNA"/>
</dbReference>
<dbReference type="InterPro" id="IPR016163">
    <property type="entry name" value="Ald_DH_C"/>
</dbReference>
<evidence type="ECO:0000256" key="5">
    <source>
        <dbReference type="ARBA" id="ARBA00023002"/>
    </source>
</evidence>
<evidence type="ECO:0000259" key="9">
    <source>
        <dbReference type="Pfam" id="PF00171"/>
    </source>
</evidence>